<dbReference type="Proteomes" id="UP000799538">
    <property type="component" value="Unassembled WGS sequence"/>
</dbReference>
<dbReference type="InterPro" id="IPR036852">
    <property type="entry name" value="Peptidase_S8/S53_dom_sf"/>
</dbReference>
<dbReference type="AlphaFoldDB" id="A0A6A6GI41"/>
<keyword evidence="3 5" id="KW-0378">Hydrolase</keyword>
<evidence type="ECO:0000256" key="1">
    <source>
        <dbReference type="ARBA" id="ARBA00011073"/>
    </source>
</evidence>
<evidence type="ECO:0000256" key="2">
    <source>
        <dbReference type="ARBA" id="ARBA00022670"/>
    </source>
</evidence>
<dbReference type="PANTHER" id="PTHR43399">
    <property type="entry name" value="SUBTILISIN-RELATED"/>
    <property type="match status" value="1"/>
</dbReference>
<dbReference type="InterPro" id="IPR015500">
    <property type="entry name" value="Peptidase_S8_subtilisin-rel"/>
</dbReference>
<keyword evidence="2 5" id="KW-0645">Protease</keyword>
<dbReference type="PRINTS" id="PR00723">
    <property type="entry name" value="SUBTILISIN"/>
</dbReference>
<gene>
    <name evidence="7" type="ORF">BDZ85DRAFT_212679</name>
</gene>
<feature type="domain" description="Peptidase S8/S53" evidence="6">
    <location>
        <begin position="600"/>
        <end position="974"/>
    </location>
</feature>
<organism evidence="7 8">
    <name type="scientific">Elsinoe ampelina</name>
    <dbReference type="NCBI Taxonomy" id="302913"/>
    <lineage>
        <taxon>Eukaryota</taxon>
        <taxon>Fungi</taxon>
        <taxon>Dikarya</taxon>
        <taxon>Ascomycota</taxon>
        <taxon>Pezizomycotina</taxon>
        <taxon>Dothideomycetes</taxon>
        <taxon>Dothideomycetidae</taxon>
        <taxon>Myriangiales</taxon>
        <taxon>Elsinoaceae</taxon>
        <taxon>Elsinoe</taxon>
    </lineage>
</organism>
<dbReference type="OrthoDB" id="10256524at2759"/>
<reference evidence="8" key="1">
    <citation type="journal article" date="2020" name="Stud. Mycol.">
        <title>101 Dothideomycetes genomes: A test case for predicting lifestyles and emergence of pathogens.</title>
        <authorList>
            <person name="Haridas S."/>
            <person name="Albert R."/>
            <person name="Binder M."/>
            <person name="Bloem J."/>
            <person name="LaButti K."/>
            <person name="Salamov A."/>
            <person name="Andreopoulos B."/>
            <person name="Baker S."/>
            <person name="Barry K."/>
            <person name="Bills G."/>
            <person name="Bluhm B."/>
            <person name="Cannon C."/>
            <person name="Castanera R."/>
            <person name="Culley D."/>
            <person name="Daum C."/>
            <person name="Ezra D."/>
            <person name="Gonzalez J."/>
            <person name="Henrissat B."/>
            <person name="Kuo A."/>
            <person name="Liang C."/>
            <person name="Lipzen A."/>
            <person name="Lutzoni F."/>
            <person name="Magnuson J."/>
            <person name="Mondo S."/>
            <person name="Nolan M."/>
            <person name="Ohm R."/>
            <person name="Pangilinan J."/>
            <person name="Park H.-J."/>
            <person name="Ramirez L."/>
            <person name="Alfaro M."/>
            <person name="Sun H."/>
            <person name="Tritt A."/>
            <person name="Yoshinaga Y."/>
            <person name="Zwiers L.-H."/>
            <person name="Turgeon B."/>
            <person name="Goodwin S."/>
            <person name="Spatafora J."/>
            <person name="Crous P."/>
            <person name="Grigoriev I."/>
        </authorList>
    </citation>
    <scope>NUCLEOTIDE SEQUENCE [LARGE SCALE GENOMIC DNA]</scope>
    <source>
        <strain evidence="8">CECT 20119</strain>
    </source>
</reference>
<dbReference type="InterPro" id="IPR034058">
    <property type="entry name" value="TagA/B/C/D_pept_dom"/>
</dbReference>
<name>A0A6A6GI41_9PEZI</name>
<dbReference type="InterPro" id="IPR023828">
    <property type="entry name" value="Peptidase_S8_Ser-AS"/>
</dbReference>
<protein>
    <submittedName>
        <fullName evidence="7">Peptidase S8/S53 domain-containing protein</fullName>
    </submittedName>
</protein>
<feature type="active site" description="Charge relay system" evidence="5">
    <location>
        <position position="652"/>
    </location>
</feature>
<dbReference type="InterPro" id="IPR051048">
    <property type="entry name" value="Peptidase_S8/S53_subtilisin"/>
</dbReference>
<dbReference type="PANTHER" id="PTHR43399:SF4">
    <property type="entry name" value="CELL WALL-ASSOCIATED PROTEASE"/>
    <property type="match status" value="1"/>
</dbReference>
<accession>A0A6A6GI41</accession>
<dbReference type="InterPro" id="IPR008979">
    <property type="entry name" value="Galactose-bd-like_sf"/>
</dbReference>
<dbReference type="SUPFAM" id="SSF52743">
    <property type="entry name" value="Subtilisin-like"/>
    <property type="match status" value="1"/>
</dbReference>
<dbReference type="SUPFAM" id="SSF49785">
    <property type="entry name" value="Galactose-binding domain-like"/>
    <property type="match status" value="1"/>
</dbReference>
<keyword evidence="4 5" id="KW-0720">Serine protease</keyword>
<proteinExistence type="inferred from homology"/>
<evidence type="ECO:0000256" key="3">
    <source>
        <dbReference type="ARBA" id="ARBA00022801"/>
    </source>
</evidence>
<evidence type="ECO:0000313" key="8">
    <source>
        <dbReference type="Proteomes" id="UP000799538"/>
    </source>
</evidence>
<sequence length="1125" mass="121794">MATTMRAPNAVKLSFSEDDEGTEVEPAMAVAGGPGGLFHTPIHESLTLSALTNVANSGVARDTTLDSADNATWEFVRGVIWNDDPAGLLFNDSYGTNHSYASGAQWVAKYKMGASDWNPRELSGDRFYNVIGRSHYGDMQFLHCMASAAGEHPEQTKSRVMIWMEVMYKLSTGEIEPHTLVKDTKLGHLLASPPDVSGGSVPPRFQPLSYMLAPKSEFSALDFRRRALGSMFHVIQDSYAIGHAQRVPLNKQDQASTNPLTYKPGTIDRWGAILNFHTYFGQNDSQHAHYDHPSDGIPEPSNLSNLDQWNGLLGCRDAVDKCVALGTMWSTGRSWDGDDGVKRFLDQDIFPIDKDATPANDHMGIDSLQAASKQKNTSAEGRREALTSRDSKGAAQVMAPFLVNGNKVVPEDLPSYVPRTAEKTDFILVQTKRPLDPSQKNDIVKTGAQLIEYLGNNTYLCRYEPHDLQPLRDKTYILEVSIYLRELKSTIALKKAIDDENVKEDYVVDCILHQAPNIIARQVAAQIAEAAQVDPDDLEISSNKVRVVMNGERLEALTKLDFINRIEQVYEDAIVNDFARGTLLTAGDGAVNLTSSTYTGAGQIICVADTGFDLGTGTKILPGVEAHPAFKDRIIRVDTPWRGDDGNDTNGHGTHVCASICGSGIYKHVTRGDITIQGTAPGARILVQSLSKPLPSNPKLKKLVLPSEVNRLFESAYNEGIRIHSNSWGKEWSDKIGQYDYEDQATQMDRFVYGEIPPLSLPSNGDVSEPTSAVLAPHHEDFIILIAAANNGDMPRDPARWPSQLGAAAAAKNAITVGACGSSRPNDGRRFVQDAGAKPITGINDTAVFSSRGPVRPPTSIGGQVGGKGRIKPDIVAPGVAILSAASRALPLGDWLHQKFGESGDKDWLFMSGTSMATPLVAGCVALMREAIEDLYGSKRPSAALIKALLVNGAVNFSGKLGPGFGYDYEQGFGRVVIDSSLAMIRNGTFVDGRSSGSDSTRFDVPGLIQTGSESERRWESGEIAIPAGLGRSRLVVTLAYPDPAGAALQNSMNLIVVSGGEARHGNMGRNGGNTFDNINNVEKVLWDNVPGPTFKVIIEVVNNWDPHSPASFAAAWDLRAMAKL</sequence>
<dbReference type="GO" id="GO:0004252">
    <property type="term" value="F:serine-type endopeptidase activity"/>
    <property type="evidence" value="ECO:0007669"/>
    <property type="project" value="UniProtKB-UniRule"/>
</dbReference>
<keyword evidence="8" id="KW-1185">Reference proteome</keyword>
<comment type="similarity">
    <text evidence="1 5">Belongs to the peptidase S8 family.</text>
</comment>
<dbReference type="InterPro" id="IPR000209">
    <property type="entry name" value="Peptidase_S8/S53_dom"/>
</dbReference>
<dbReference type="CDD" id="cd04842">
    <property type="entry name" value="Peptidases_S8_Kp43_protease"/>
    <property type="match status" value="1"/>
</dbReference>
<dbReference type="PROSITE" id="PS51892">
    <property type="entry name" value="SUBTILASE"/>
    <property type="match status" value="1"/>
</dbReference>
<dbReference type="Gene3D" id="2.60.120.380">
    <property type="match status" value="1"/>
</dbReference>
<evidence type="ECO:0000313" key="7">
    <source>
        <dbReference type="EMBL" id="KAF2225404.1"/>
    </source>
</evidence>
<dbReference type="GO" id="GO:0006508">
    <property type="term" value="P:proteolysis"/>
    <property type="evidence" value="ECO:0007669"/>
    <property type="project" value="UniProtKB-KW"/>
</dbReference>
<dbReference type="EMBL" id="ML992503">
    <property type="protein sequence ID" value="KAF2225404.1"/>
    <property type="molecule type" value="Genomic_DNA"/>
</dbReference>
<feature type="active site" description="Charge relay system" evidence="5">
    <location>
        <position position="609"/>
    </location>
</feature>
<dbReference type="PROSITE" id="PS00138">
    <property type="entry name" value="SUBTILASE_SER"/>
    <property type="match status" value="1"/>
</dbReference>
<dbReference type="Pfam" id="PF00082">
    <property type="entry name" value="Peptidase_S8"/>
    <property type="match status" value="1"/>
</dbReference>
<evidence type="ECO:0000259" key="6">
    <source>
        <dbReference type="Pfam" id="PF00082"/>
    </source>
</evidence>
<evidence type="ECO:0000256" key="5">
    <source>
        <dbReference type="PROSITE-ProRule" id="PRU01240"/>
    </source>
</evidence>
<feature type="active site" description="Charge relay system" evidence="5">
    <location>
        <position position="915"/>
    </location>
</feature>
<dbReference type="Gene3D" id="3.40.50.200">
    <property type="entry name" value="Peptidase S8/S53 domain"/>
    <property type="match status" value="1"/>
</dbReference>
<evidence type="ECO:0000256" key="4">
    <source>
        <dbReference type="ARBA" id="ARBA00022825"/>
    </source>
</evidence>